<evidence type="ECO:0000313" key="2">
    <source>
        <dbReference type="EMBL" id="GJJ68373.1"/>
    </source>
</evidence>
<proteinExistence type="predicted"/>
<comment type="caution">
    <text evidence="2">The sequence shown here is derived from an EMBL/GenBank/DDBJ whole genome shotgun (WGS) entry which is preliminary data.</text>
</comment>
<keyword evidence="3" id="KW-1185">Reference proteome</keyword>
<feature type="region of interest" description="Disordered" evidence="1">
    <location>
        <begin position="75"/>
        <end position="100"/>
    </location>
</feature>
<organism evidence="2 3">
    <name type="scientific">Entomortierella parvispora</name>
    <dbReference type="NCBI Taxonomy" id="205924"/>
    <lineage>
        <taxon>Eukaryota</taxon>
        <taxon>Fungi</taxon>
        <taxon>Fungi incertae sedis</taxon>
        <taxon>Mucoromycota</taxon>
        <taxon>Mortierellomycotina</taxon>
        <taxon>Mortierellomycetes</taxon>
        <taxon>Mortierellales</taxon>
        <taxon>Mortierellaceae</taxon>
        <taxon>Entomortierella</taxon>
    </lineage>
</organism>
<dbReference type="Proteomes" id="UP000827284">
    <property type="component" value="Unassembled WGS sequence"/>
</dbReference>
<dbReference type="EMBL" id="BQFW01000001">
    <property type="protein sequence ID" value="GJJ68373.1"/>
    <property type="molecule type" value="Genomic_DNA"/>
</dbReference>
<feature type="compositionally biased region" description="Polar residues" evidence="1">
    <location>
        <begin position="79"/>
        <end position="90"/>
    </location>
</feature>
<sequence>MYDQDPASLLIAQHPPLDAPRPHLDASLFDRIGNGLADSLLMVPMDTTAPSATHQRTSQQDDVLQRLCALADRMDRASPQVSSSTISTMQGKKPEENPFDVKTNAPPGLDLRALDILQPTIFQSFWTGARPDMEDPTLSQKADLPKEPPLFPAITPVHEMEYDRWNSRTVFGALSHPAAAVDATGKQQDAIMRVMSNLPKNKLLEFDIDKHGKTRAANRPLSVFTQSQMDGRVRGGEDDVGLVFELPALTKRPRDILDDCLDRERPLRQPGSKMDGVTTPDDDMRMSKAMRLDAQDSVYPKVDKEQGQMRDLDLWLSASRRPIQNDTQKMKRYDTTEEDERPVFSQLSWETCSRTGIPTSLSLSSSATAGTETHSPYVTEAGLPVMTSLFRRFVQ</sequence>
<reference evidence="2" key="2">
    <citation type="journal article" date="2022" name="Microbiol. Resour. Announc.">
        <title>Whole-Genome Sequence of Entomortierella parvispora E1425, a Mucoromycotan Fungus Associated with Burkholderiaceae-Related Endosymbiotic Bacteria.</title>
        <authorList>
            <person name="Herlambang A."/>
            <person name="Guo Y."/>
            <person name="Takashima Y."/>
            <person name="Narisawa K."/>
            <person name="Ohta H."/>
            <person name="Nishizawa T."/>
        </authorList>
    </citation>
    <scope>NUCLEOTIDE SEQUENCE</scope>
    <source>
        <strain evidence="2">E1425</strain>
    </source>
</reference>
<dbReference type="OrthoDB" id="775571at2759"/>
<reference evidence="2" key="1">
    <citation type="submission" date="2021-11" db="EMBL/GenBank/DDBJ databases">
        <authorList>
            <person name="Herlambang A."/>
            <person name="Guo Y."/>
            <person name="Takashima Y."/>
            <person name="Nishizawa T."/>
        </authorList>
    </citation>
    <scope>NUCLEOTIDE SEQUENCE</scope>
    <source>
        <strain evidence="2">E1425</strain>
    </source>
</reference>
<evidence type="ECO:0000256" key="1">
    <source>
        <dbReference type="SAM" id="MobiDB-lite"/>
    </source>
</evidence>
<evidence type="ECO:0000313" key="3">
    <source>
        <dbReference type="Proteomes" id="UP000827284"/>
    </source>
</evidence>
<gene>
    <name evidence="2" type="ORF">EMPS_00719</name>
</gene>
<protein>
    <submittedName>
        <fullName evidence="2">Uncharacterized protein</fullName>
    </submittedName>
</protein>
<name>A0A9P3H1G2_9FUNG</name>
<dbReference type="AlphaFoldDB" id="A0A9P3H1G2"/>
<accession>A0A9P3H1G2</accession>